<gene>
    <name evidence="1" type="ORF">H4S07_002914</name>
</gene>
<organism evidence="1 2">
    <name type="scientific">Coemansia furcata</name>
    <dbReference type="NCBI Taxonomy" id="417177"/>
    <lineage>
        <taxon>Eukaryota</taxon>
        <taxon>Fungi</taxon>
        <taxon>Fungi incertae sedis</taxon>
        <taxon>Zoopagomycota</taxon>
        <taxon>Kickxellomycotina</taxon>
        <taxon>Kickxellomycetes</taxon>
        <taxon>Kickxellales</taxon>
        <taxon>Kickxellaceae</taxon>
        <taxon>Coemansia</taxon>
    </lineage>
</organism>
<feature type="non-terminal residue" evidence="1">
    <location>
        <position position="396"/>
    </location>
</feature>
<dbReference type="EMBL" id="JANBUP010000825">
    <property type="protein sequence ID" value="KAJ2810026.1"/>
    <property type="molecule type" value="Genomic_DNA"/>
</dbReference>
<comment type="caution">
    <text evidence="1">The sequence shown here is derived from an EMBL/GenBank/DDBJ whole genome shotgun (WGS) entry which is preliminary data.</text>
</comment>
<proteinExistence type="predicted"/>
<evidence type="ECO:0000313" key="1">
    <source>
        <dbReference type="EMBL" id="KAJ2810026.1"/>
    </source>
</evidence>
<protein>
    <submittedName>
        <fullName evidence="1">Uncharacterized protein</fullName>
    </submittedName>
</protein>
<accession>A0ACC1LJA6</accession>
<sequence>MSGEDFNFSGISGNRDDGLDDLIKRTLHRNCDAVLNLATHNTSDLRTEAANLSSMIAADLEARMSRAARNNKRSNNSRGKKNDDGPLDAWTTGILEWAGHRYLSSRAGSRPSNNSEATGLDAGYVAPCYEAFLLFVAHYVREYFTKPNKTGHPNLENFRLILPITNKSLDAEHTDSDFDANSPDFINSTTYVDPANFANVECGMFPIGSIVEMQAAPAPHLVVADAEIVRHKDDYSEAEIKLARKTKALFFNQHNRRFAWGGRRAFISLLVDWSLCSVERLGFDPTIRYEIGHTSGDPYLAIDFVEMDETTDKIVSRTYYSQQCVGAAGRLTGRHDRYFTASASLGTLDKPTFLIKDAWTVSGSDSVGDDRESSFLNVLHAEFDKSSEIGDKFSRL</sequence>
<evidence type="ECO:0000313" key="2">
    <source>
        <dbReference type="Proteomes" id="UP001140096"/>
    </source>
</evidence>
<name>A0ACC1LJA6_9FUNG</name>
<reference evidence="1" key="1">
    <citation type="submission" date="2022-07" db="EMBL/GenBank/DDBJ databases">
        <title>Phylogenomic reconstructions and comparative analyses of Kickxellomycotina fungi.</title>
        <authorList>
            <person name="Reynolds N.K."/>
            <person name="Stajich J.E."/>
            <person name="Barry K."/>
            <person name="Grigoriev I.V."/>
            <person name="Crous P."/>
            <person name="Smith M.E."/>
        </authorList>
    </citation>
    <scope>NUCLEOTIDE SEQUENCE</scope>
    <source>
        <strain evidence="1">CBS 102833</strain>
    </source>
</reference>
<dbReference type="Proteomes" id="UP001140096">
    <property type="component" value="Unassembled WGS sequence"/>
</dbReference>
<keyword evidence="2" id="KW-1185">Reference proteome</keyword>